<dbReference type="RefSeq" id="WP_186857022.1">
    <property type="nucleotide sequence ID" value="NZ_JACOON010000002.1"/>
</dbReference>
<reference evidence="1 2" key="1">
    <citation type="submission" date="2020-08" db="EMBL/GenBank/DDBJ databases">
        <title>Genome public.</title>
        <authorList>
            <person name="Liu C."/>
            <person name="Sun Q."/>
        </authorList>
    </citation>
    <scope>NUCLEOTIDE SEQUENCE [LARGE SCALE GENOMIC DNA]</scope>
    <source>
        <strain evidence="1 2">NSJ-35</strain>
    </source>
</reference>
<gene>
    <name evidence="1" type="ORF">H8S18_04025</name>
</gene>
<evidence type="ECO:0000313" key="1">
    <source>
        <dbReference type="EMBL" id="MBC5647494.1"/>
    </source>
</evidence>
<accession>A0ABR7EEG9</accession>
<dbReference type="EMBL" id="JACOON010000002">
    <property type="protein sequence ID" value="MBC5647494.1"/>
    <property type="molecule type" value="Genomic_DNA"/>
</dbReference>
<dbReference type="Gene3D" id="3.20.20.210">
    <property type="match status" value="1"/>
</dbReference>
<dbReference type="Proteomes" id="UP000606889">
    <property type="component" value="Unassembled WGS sequence"/>
</dbReference>
<evidence type="ECO:0000313" key="2">
    <source>
        <dbReference type="Proteomes" id="UP000606889"/>
    </source>
</evidence>
<evidence type="ECO:0008006" key="3">
    <source>
        <dbReference type="Google" id="ProtNLM"/>
    </source>
</evidence>
<keyword evidence="2" id="KW-1185">Reference proteome</keyword>
<organism evidence="1 2">
    <name type="scientific">Christensenella tenuis</name>
    <dbReference type="NCBI Taxonomy" id="2763033"/>
    <lineage>
        <taxon>Bacteria</taxon>
        <taxon>Bacillati</taxon>
        <taxon>Bacillota</taxon>
        <taxon>Clostridia</taxon>
        <taxon>Christensenellales</taxon>
        <taxon>Christensenellaceae</taxon>
        <taxon>Christensenella</taxon>
    </lineage>
</organism>
<proteinExistence type="predicted"/>
<dbReference type="InterPro" id="IPR038071">
    <property type="entry name" value="UROD/MetE-like_sf"/>
</dbReference>
<comment type="caution">
    <text evidence="1">The sequence shown here is derived from an EMBL/GenBank/DDBJ whole genome shotgun (WGS) entry which is preliminary data.</text>
</comment>
<protein>
    <recommendedName>
        <fullName evidence="3">Uroporphyrinogen decarboxylase (URO-D) domain-containing protein</fullName>
    </recommendedName>
</protein>
<name>A0ABR7EEG9_9FIRM</name>
<sequence>MLHDPSHITPIPVEEEIHLKQSDKDILRSLGAELAEIGARDQKSGKAELWRDLNDLKSKRPMVWINEIPWHEMNVEDELTLRCEHEWARELETDMRRTIYQSRHMPGDMVVNDYIECPKVFHSTDFGILEEVETAHTDAENEIYSRHFKIQIKEPEDIEKIQMPRITYLEKATQYRYEAMREVFDGIIEVKMAGQTHIWYTPWDFLIRWWGISEAMMDLVVRPEMVHAAYERMVDAWMTELDQLDELNLLSLDCNNTRIGSGGYGYVSDLPGKEYNPEHVHPHNMWGCANAQIFSSVSPQMHWEFAVEHDMRWLERFGLTYYGCCEPLHDKMEVMRRIPNLRKLSVSAWCDIDKITREAGGDYVMSRKPNPAIFAESVFDAAEAERQLREFMDAAKDGHVEIIMKDISTVNYKPQNLWEWEKIAMRIAEEYAH</sequence>